<evidence type="ECO:0000256" key="1">
    <source>
        <dbReference type="ARBA" id="ARBA00006328"/>
    </source>
</evidence>
<dbReference type="PANTHER" id="PTHR42748:SF28">
    <property type="entry name" value="NMRA-LIKE DOMAIN-CONTAINING PROTEIN"/>
    <property type="match status" value="1"/>
</dbReference>
<evidence type="ECO:0000259" key="3">
    <source>
        <dbReference type="Pfam" id="PF05368"/>
    </source>
</evidence>
<comment type="similarity">
    <text evidence="1">Belongs to the NmrA-type oxidoreductase family.</text>
</comment>
<keyword evidence="5" id="KW-1185">Reference proteome</keyword>
<dbReference type="PANTHER" id="PTHR42748">
    <property type="entry name" value="NITROGEN METABOLITE REPRESSION PROTEIN NMRA FAMILY MEMBER"/>
    <property type="match status" value="1"/>
</dbReference>
<sequence>MALPVLTVVGATGAQGLSVVSAFSNIKTKYHIRALTSDTSSATATRLAAQDDVSVIYADLGSVDSLLAAFKGSSLIFANTAFHPETFLTKGASAAQSREEQQGLNIVQAASQTTSLIHFVWSTLPNALSITKGDYLIPHFQAKIPAENFIRDPVNGLAGKTTLLRVGLYGSNLAMDPYKPLHVKTADKYLITFPCSADVAIPFIGDETVNVGLIVKAILSQPEKTFGRYVLGASEIMSCQDWAESFAKALRRQGHNSDAVFLECSLELFERIWGHVGTEIGVMFTYFRDIGYTGYEAEAGGSPILTPKDLGIEASLHSTEDRLATLDWSQDPPAST</sequence>
<dbReference type="EMBL" id="JANBVO010000016">
    <property type="protein sequence ID" value="KAJ9144570.1"/>
    <property type="molecule type" value="Genomic_DNA"/>
</dbReference>
<dbReference type="InterPro" id="IPR051164">
    <property type="entry name" value="NmrA-like_oxidored"/>
</dbReference>
<name>A0AA38VEM3_9PEZI</name>
<dbReference type="Pfam" id="PF05368">
    <property type="entry name" value="NmrA"/>
    <property type="match status" value="1"/>
</dbReference>
<dbReference type="SUPFAM" id="SSF51735">
    <property type="entry name" value="NAD(P)-binding Rossmann-fold domains"/>
    <property type="match status" value="1"/>
</dbReference>
<dbReference type="InterPro" id="IPR036291">
    <property type="entry name" value="NAD(P)-bd_dom_sf"/>
</dbReference>
<dbReference type="Proteomes" id="UP001174694">
    <property type="component" value="Unassembled WGS sequence"/>
</dbReference>
<dbReference type="AlphaFoldDB" id="A0AA38VEM3"/>
<evidence type="ECO:0000313" key="4">
    <source>
        <dbReference type="EMBL" id="KAJ9144570.1"/>
    </source>
</evidence>
<evidence type="ECO:0000256" key="2">
    <source>
        <dbReference type="ARBA" id="ARBA00022857"/>
    </source>
</evidence>
<accession>A0AA38VEM3</accession>
<feature type="domain" description="NmrA-like" evidence="3">
    <location>
        <begin position="6"/>
        <end position="323"/>
    </location>
</feature>
<gene>
    <name evidence="4" type="ORF">NKR23_g5820</name>
</gene>
<dbReference type="GO" id="GO:0005634">
    <property type="term" value="C:nucleus"/>
    <property type="evidence" value="ECO:0007669"/>
    <property type="project" value="TreeGrafter"/>
</dbReference>
<protein>
    <recommendedName>
        <fullName evidence="3">NmrA-like domain-containing protein</fullName>
    </recommendedName>
</protein>
<reference evidence="4" key="1">
    <citation type="submission" date="2022-07" db="EMBL/GenBank/DDBJ databases">
        <title>Fungi with potential for degradation of polypropylene.</title>
        <authorList>
            <person name="Gostincar C."/>
        </authorList>
    </citation>
    <scope>NUCLEOTIDE SEQUENCE</scope>
    <source>
        <strain evidence="4">EXF-13308</strain>
    </source>
</reference>
<comment type="caution">
    <text evidence="4">The sequence shown here is derived from an EMBL/GenBank/DDBJ whole genome shotgun (WGS) entry which is preliminary data.</text>
</comment>
<dbReference type="InterPro" id="IPR008030">
    <property type="entry name" value="NmrA-like"/>
</dbReference>
<evidence type="ECO:0000313" key="5">
    <source>
        <dbReference type="Proteomes" id="UP001174694"/>
    </source>
</evidence>
<keyword evidence="2" id="KW-0521">NADP</keyword>
<dbReference type="Gene3D" id="3.40.50.720">
    <property type="entry name" value="NAD(P)-binding Rossmann-like Domain"/>
    <property type="match status" value="1"/>
</dbReference>
<organism evidence="4 5">
    <name type="scientific">Pleurostoma richardsiae</name>
    <dbReference type="NCBI Taxonomy" id="41990"/>
    <lineage>
        <taxon>Eukaryota</taxon>
        <taxon>Fungi</taxon>
        <taxon>Dikarya</taxon>
        <taxon>Ascomycota</taxon>
        <taxon>Pezizomycotina</taxon>
        <taxon>Sordariomycetes</taxon>
        <taxon>Sordariomycetidae</taxon>
        <taxon>Calosphaeriales</taxon>
        <taxon>Pleurostomataceae</taxon>
        <taxon>Pleurostoma</taxon>
    </lineage>
</organism>
<dbReference type="Gene3D" id="3.90.25.10">
    <property type="entry name" value="UDP-galactose 4-epimerase, domain 1"/>
    <property type="match status" value="1"/>
</dbReference>
<proteinExistence type="inferred from homology"/>